<keyword evidence="8" id="KW-1185">Reference proteome</keyword>
<organism evidence="7 8">
    <name type="scientific">Talaromyces amestolkiae</name>
    <dbReference type="NCBI Taxonomy" id="1196081"/>
    <lineage>
        <taxon>Eukaryota</taxon>
        <taxon>Fungi</taxon>
        <taxon>Dikarya</taxon>
        <taxon>Ascomycota</taxon>
        <taxon>Pezizomycotina</taxon>
        <taxon>Eurotiomycetes</taxon>
        <taxon>Eurotiomycetidae</taxon>
        <taxon>Eurotiales</taxon>
        <taxon>Trichocomaceae</taxon>
        <taxon>Talaromyces</taxon>
        <taxon>Talaromyces sect. Talaromyces</taxon>
    </lineage>
</organism>
<sequence length="597" mass="67349">MADESTRHVRAMSLIPLDLAHHFSRASKKRIPNVLKEYYRFLRNPEMANFAGGLPYTGNFPFDALEIHLVAPQSLNTLNGQSRDMNSEGSRISRMRILRSSVGEKSQRIIDLDTSLQYGSSQGYPPLYAWLKKLVNTVYHPNIPYKGGADVMICGGSADGLSKVYELLFNHWDEDVNDIRDREGLLVEEFVYAPPIAQLRPRDVNIVPIKMDMEGMLAYGSGGLLDVLDNWDLSKGKRPHAIYLIPTGQNPTSGVLSFPRRRDIYDICSRFDVIIIEDDPYWTLYYASANSNSIKHRGTPLSANFPVDIHHNYIIQSLNGQSTGHRFLDGLVPSFLSIDLDGRVIRLDSFSKTIAPGLRLGWITAQPRICEQLFRITDGTTQQPSGFAQAIVAKIIGDFGKNATDVNSTASHDKLSNGWGLEGWVDWLENLRSTYERRMITMAASLEKNRFLTSETGQVEMFTFNWPLGGMFIWVRVKILNHPLSSSIDPRRLMLALWNFCTQQPYRILAVPGGDFAANDAVRNAEGYQFLRFCFAAVEESTLAAKSELFADACAQFWNMKDARRIDDILQEEDLLASANQTAEETAVLDREVIEDW</sequence>
<dbReference type="RefSeq" id="XP_040735970.1">
    <property type="nucleotide sequence ID" value="XM_040880165.1"/>
</dbReference>
<evidence type="ECO:0000313" key="7">
    <source>
        <dbReference type="EMBL" id="RAO71455.1"/>
    </source>
</evidence>
<keyword evidence="3" id="KW-0032">Aminotransferase</keyword>
<dbReference type="InterPro" id="IPR004839">
    <property type="entry name" value="Aminotransferase_I/II_large"/>
</dbReference>
<dbReference type="Proteomes" id="UP000249363">
    <property type="component" value="Unassembled WGS sequence"/>
</dbReference>
<dbReference type="PANTHER" id="PTHR42790">
    <property type="entry name" value="AMINOTRANSFERASE"/>
    <property type="match status" value="1"/>
</dbReference>
<protein>
    <recommendedName>
        <fullName evidence="6">Aminotransferase class I/classII large domain-containing protein</fullName>
    </recommendedName>
</protein>
<dbReference type="InterPro" id="IPR015424">
    <property type="entry name" value="PyrdxlP-dep_Trfase"/>
</dbReference>
<dbReference type="InterPro" id="IPR050859">
    <property type="entry name" value="Class-I_PLP-dep_aminotransf"/>
</dbReference>
<dbReference type="STRING" id="1196081.A0A364L6L1"/>
<dbReference type="GeneID" id="63796682"/>
<dbReference type="AlphaFoldDB" id="A0A364L6L1"/>
<dbReference type="PANTHER" id="PTHR42790:SF1">
    <property type="entry name" value="AROMATIC AMINO ACID AMINOTRANSFERASE, HYPOTHETICAL (EUROFUNG)"/>
    <property type="match status" value="1"/>
</dbReference>
<evidence type="ECO:0000256" key="1">
    <source>
        <dbReference type="ARBA" id="ARBA00001933"/>
    </source>
</evidence>
<dbReference type="CDD" id="cd00609">
    <property type="entry name" value="AAT_like"/>
    <property type="match status" value="1"/>
</dbReference>
<dbReference type="Pfam" id="PF00155">
    <property type="entry name" value="Aminotran_1_2"/>
    <property type="match status" value="1"/>
</dbReference>
<proteinExistence type="inferred from homology"/>
<evidence type="ECO:0000256" key="5">
    <source>
        <dbReference type="ARBA" id="ARBA00022898"/>
    </source>
</evidence>
<evidence type="ECO:0000256" key="4">
    <source>
        <dbReference type="ARBA" id="ARBA00022679"/>
    </source>
</evidence>
<dbReference type="Gene3D" id="3.40.640.10">
    <property type="entry name" value="Type I PLP-dependent aspartate aminotransferase-like (Major domain)"/>
    <property type="match status" value="1"/>
</dbReference>
<dbReference type="GO" id="GO:0030170">
    <property type="term" value="F:pyridoxal phosphate binding"/>
    <property type="evidence" value="ECO:0007669"/>
    <property type="project" value="InterPro"/>
</dbReference>
<reference evidence="7 8" key="1">
    <citation type="journal article" date="2017" name="Biotechnol. Biofuels">
        <title>Differential beta-glucosidase expression as a function of carbon source availability in Talaromyces amestolkiae: a genomic and proteomic approach.</title>
        <authorList>
            <person name="de Eugenio L.I."/>
            <person name="Mendez-Liter J.A."/>
            <person name="Nieto-Dominguez M."/>
            <person name="Alonso L."/>
            <person name="Gil-Munoz J."/>
            <person name="Barriuso J."/>
            <person name="Prieto A."/>
            <person name="Martinez M.J."/>
        </authorList>
    </citation>
    <scope>NUCLEOTIDE SEQUENCE [LARGE SCALE GENOMIC DNA]</scope>
    <source>
        <strain evidence="7 8">CIB</strain>
    </source>
</reference>
<comment type="similarity">
    <text evidence="2">Belongs to the class-I pyridoxal-phosphate-dependent aminotransferase family.</text>
</comment>
<dbReference type="OrthoDB" id="691673at2759"/>
<evidence type="ECO:0000256" key="3">
    <source>
        <dbReference type="ARBA" id="ARBA00022576"/>
    </source>
</evidence>
<dbReference type="GO" id="GO:0008483">
    <property type="term" value="F:transaminase activity"/>
    <property type="evidence" value="ECO:0007669"/>
    <property type="project" value="UniProtKB-KW"/>
</dbReference>
<keyword evidence="4" id="KW-0808">Transferase</keyword>
<evidence type="ECO:0000256" key="2">
    <source>
        <dbReference type="ARBA" id="ARBA00007441"/>
    </source>
</evidence>
<feature type="domain" description="Aminotransferase class I/classII large" evidence="6">
    <location>
        <begin position="103"/>
        <end position="543"/>
    </location>
</feature>
<accession>A0A364L6L1</accession>
<dbReference type="EMBL" id="MIKG01000015">
    <property type="protein sequence ID" value="RAO71455.1"/>
    <property type="molecule type" value="Genomic_DNA"/>
</dbReference>
<comment type="cofactor">
    <cofactor evidence="1">
        <name>pyridoxal 5'-phosphate</name>
        <dbReference type="ChEBI" id="CHEBI:597326"/>
    </cofactor>
</comment>
<dbReference type="InterPro" id="IPR015421">
    <property type="entry name" value="PyrdxlP-dep_Trfase_major"/>
</dbReference>
<dbReference type="SUPFAM" id="SSF53383">
    <property type="entry name" value="PLP-dependent transferases"/>
    <property type="match status" value="1"/>
</dbReference>
<evidence type="ECO:0000313" key="8">
    <source>
        <dbReference type="Proteomes" id="UP000249363"/>
    </source>
</evidence>
<gene>
    <name evidence="7" type="ORF">BHQ10_007467</name>
</gene>
<name>A0A364L6L1_TALAM</name>
<dbReference type="GO" id="GO:1901605">
    <property type="term" value="P:alpha-amino acid metabolic process"/>
    <property type="evidence" value="ECO:0007669"/>
    <property type="project" value="TreeGrafter"/>
</dbReference>
<comment type="caution">
    <text evidence="7">The sequence shown here is derived from an EMBL/GenBank/DDBJ whole genome shotgun (WGS) entry which is preliminary data.</text>
</comment>
<keyword evidence="5" id="KW-0663">Pyridoxal phosphate</keyword>
<evidence type="ECO:0000259" key="6">
    <source>
        <dbReference type="Pfam" id="PF00155"/>
    </source>
</evidence>